<dbReference type="InterPro" id="IPR002347">
    <property type="entry name" value="SDR_fam"/>
</dbReference>
<dbReference type="InterPro" id="IPR036291">
    <property type="entry name" value="NAD(P)-bd_dom_sf"/>
</dbReference>
<evidence type="ECO:0000313" key="5">
    <source>
        <dbReference type="Proteomes" id="UP000887566"/>
    </source>
</evidence>
<sequence>MDALWDSVCHYLSAHPWLRLPLLSAAVYAGYRILSCALTCRSCLNVKDKTVLITGASSGLGRALAFRFHRAGARLILTARSIDKLEQLCAELQAANPNNTNEPLYRYLDMAEPNGIADLAQLSPNRKIDVLVNNAGQSMRGSCRDTTLAVQRQIMDVNFFGHVAVTQALLDAIPENGTIIVVGSVQGRIAVPYRSAYGASKHAIQAYFDSMRGEEPRLNVLMVSPGYINTNISHSALTATGQRHGKAEHSLLTGMTADFAADQIYRALVAGRSELVLAPWQPRFAIFLRYALPDLYFWVMRRRAAKELEKEKNE</sequence>
<evidence type="ECO:0000256" key="4">
    <source>
        <dbReference type="RuleBase" id="RU000363"/>
    </source>
</evidence>
<dbReference type="Proteomes" id="UP000887566">
    <property type="component" value="Unplaced"/>
</dbReference>
<comment type="similarity">
    <text evidence="1 4">Belongs to the short-chain dehydrogenases/reductases (SDR) family.</text>
</comment>
<evidence type="ECO:0000256" key="3">
    <source>
        <dbReference type="ARBA" id="ARBA00037096"/>
    </source>
</evidence>
<accession>A0A914WR35</accession>
<keyword evidence="2" id="KW-0560">Oxidoreductase</keyword>
<dbReference type="WBParaSite" id="PSAMB.scaffold4942size13098.g25546.t1">
    <property type="protein sequence ID" value="PSAMB.scaffold4942size13098.g25546.t1"/>
    <property type="gene ID" value="PSAMB.scaffold4942size13098.g25546"/>
</dbReference>
<organism evidence="5 6">
    <name type="scientific">Plectus sambesii</name>
    <dbReference type="NCBI Taxonomy" id="2011161"/>
    <lineage>
        <taxon>Eukaryota</taxon>
        <taxon>Metazoa</taxon>
        <taxon>Ecdysozoa</taxon>
        <taxon>Nematoda</taxon>
        <taxon>Chromadorea</taxon>
        <taxon>Plectida</taxon>
        <taxon>Plectina</taxon>
        <taxon>Plectoidea</taxon>
        <taxon>Plectidae</taxon>
        <taxon>Plectus</taxon>
    </lineage>
</organism>
<evidence type="ECO:0000256" key="2">
    <source>
        <dbReference type="ARBA" id="ARBA00023002"/>
    </source>
</evidence>
<evidence type="ECO:0000313" key="6">
    <source>
        <dbReference type="WBParaSite" id="PSAMB.scaffold4942size13098.g25546.t1"/>
    </source>
</evidence>
<dbReference type="InterPro" id="IPR020904">
    <property type="entry name" value="Sc_DH/Rdtase_CS"/>
</dbReference>
<dbReference type="AlphaFoldDB" id="A0A914WR35"/>
<dbReference type="Pfam" id="PF00106">
    <property type="entry name" value="adh_short"/>
    <property type="match status" value="1"/>
</dbReference>
<dbReference type="GO" id="GO:0016020">
    <property type="term" value="C:membrane"/>
    <property type="evidence" value="ECO:0007669"/>
    <property type="project" value="TreeGrafter"/>
</dbReference>
<dbReference type="PANTHER" id="PTHR44196:SF1">
    <property type="entry name" value="DEHYDROGENASE_REDUCTASE SDR FAMILY MEMBER 7B"/>
    <property type="match status" value="1"/>
</dbReference>
<dbReference type="Gene3D" id="3.40.50.720">
    <property type="entry name" value="NAD(P)-binding Rossmann-like Domain"/>
    <property type="match status" value="1"/>
</dbReference>
<evidence type="ECO:0000256" key="1">
    <source>
        <dbReference type="ARBA" id="ARBA00006484"/>
    </source>
</evidence>
<dbReference type="SUPFAM" id="SSF51735">
    <property type="entry name" value="NAD(P)-binding Rossmann-fold domains"/>
    <property type="match status" value="1"/>
</dbReference>
<dbReference type="GO" id="GO:0016491">
    <property type="term" value="F:oxidoreductase activity"/>
    <property type="evidence" value="ECO:0007669"/>
    <property type="project" value="UniProtKB-KW"/>
</dbReference>
<dbReference type="PRINTS" id="PR00080">
    <property type="entry name" value="SDRFAMILY"/>
</dbReference>
<comment type="function">
    <text evidence="3">Putative oxidoreductase.</text>
</comment>
<name>A0A914WR35_9BILA</name>
<protein>
    <submittedName>
        <fullName evidence="6">Dehydrogenase/reductase SDR family protein 7-like</fullName>
    </submittedName>
</protein>
<reference evidence="6" key="1">
    <citation type="submission" date="2022-11" db="UniProtKB">
        <authorList>
            <consortium name="WormBaseParasite"/>
        </authorList>
    </citation>
    <scope>IDENTIFICATION</scope>
</reference>
<keyword evidence="5" id="KW-1185">Reference proteome</keyword>
<dbReference type="PROSITE" id="PS00061">
    <property type="entry name" value="ADH_SHORT"/>
    <property type="match status" value="1"/>
</dbReference>
<dbReference type="PRINTS" id="PR00081">
    <property type="entry name" value="GDHRDH"/>
</dbReference>
<dbReference type="PANTHER" id="PTHR44196">
    <property type="entry name" value="DEHYDROGENASE/REDUCTASE SDR FAMILY MEMBER 7B"/>
    <property type="match status" value="1"/>
</dbReference>
<proteinExistence type="inferred from homology"/>